<proteinExistence type="predicted"/>
<reference evidence="2" key="1">
    <citation type="journal article" date="2019" name="Int. J. Syst. Evol. Microbiol.">
        <title>The Global Catalogue of Microorganisms (GCM) 10K type strain sequencing project: providing services to taxonomists for standard genome sequencing and annotation.</title>
        <authorList>
            <consortium name="The Broad Institute Genomics Platform"/>
            <consortium name="The Broad Institute Genome Sequencing Center for Infectious Disease"/>
            <person name="Wu L."/>
            <person name="Ma J."/>
        </authorList>
    </citation>
    <scope>NUCLEOTIDE SEQUENCE [LARGE SCALE GENOMIC DNA]</scope>
    <source>
        <strain evidence="2">CGMCC 4.7177</strain>
    </source>
</reference>
<protein>
    <recommendedName>
        <fullName evidence="3">DNA primase/polymerase bifunctional N-terminal domain-containing protein</fullName>
    </recommendedName>
</protein>
<sequence length="192" mass="21474">MTASGFPWHPLRGQDRVRRAQAEGWLLAAAHFDRKRAPEAERAAIHDWERGTVALLTAGVTWDVVRVPYNALSPGFSRDTNPDELRQRLADLKVHGAAFCDPYRPYLYVMVPAGTDREWPARQLADVECMGSSKAYIHHVGVPRVDRIAPPGLYWLTSPDAEGPHYADWQHLFAVLRDLQDQAEARAASGAP</sequence>
<gene>
    <name evidence="1" type="ORF">ACFPIH_13560</name>
</gene>
<evidence type="ECO:0000313" key="2">
    <source>
        <dbReference type="Proteomes" id="UP001595839"/>
    </source>
</evidence>
<dbReference type="EMBL" id="JBHSFK010000007">
    <property type="protein sequence ID" value="MFC4500546.1"/>
    <property type="molecule type" value="Genomic_DNA"/>
</dbReference>
<accession>A0ABV9ASQ7</accession>
<keyword evidence="2" id="KW-1185">Reference proteome</keyword>
<evidence type="ECO:0000313" key="1">
    <source>
        <dbReference type="EMBL" id="MFC4500546.1"/>
    </source>
</evidence>
<name>A0ABV9ASQ7_9ACTN</name>
<dbReference type="Proteomes" id="UP001595839">
    <property type="component" value="Unassembled WGS sequence"/>
</dbReference>
<dbReference type="RefSeq" id="WP_381170436.1">
    <property type="nucleotide sequence ID" value="NZ_JBHSFK010000007.1"/>
</dbReference>
<evidence type="ECO:0008006" key="3">
    <source>
        <dbReference type="Google" id="ProtNLM"/>
    </source>
</evidence>
<organism evidence="1 2">
    <name type="scientific">Streptomyces vulcanius</name>
    <dbReference type="NCBI Taxonomy" id="1441876"/>
    <lineage>
        <taxon>Bacteria</taxon>
        <taxon>Bacillati</taxon>
        <taxon>Actinomycetota</taxon>
        <taxon>Actinomycetes</taxon>
        <taxon>Kitasatosporales</taxon>
        <taxon>Streptomycetaceae</taxon>
        <taxon>Streptomyces</taxon>
    </lineage>
</organism>
<comment type="caution">
    <text evidence="1">The sequence shown here is derived from an EMBL/GenBank/DDBJ whole genome shotgun (WGS) entry which is preliminary data.</text>
</comment>